<comment type="caution">
    <text evidence="1">The sequence shown here is derived from an EMBL/GenBank/DDBJ whole genome shotgun (WGS) entry which is preliminary data.</text>
</comment>
<name>A0A4Q0QVF7_9BRAD</name>
<gene>
    <name evidence="1" type="ORF">EAS61_08490</name>
</gene>
<evidence type="ECO:0000313" key="2">
    <source>
        <dbReference type="Proteomes" id="UP000290174"/>
    </source>
</evidence>
<protein>
    <submittedName>
        <fullName evidence="1">Uncharacterized protein</fullName>
    </submittedName>
</protein>
<dbReference type="Proteomes" id="UP000290174">
    <property type="component" value="Unassembled WGS sequence"/>
</dbReference>
<dbReference type="EMBL" id="RKMK01000005">
    <property type="protein sequence ID" value="RXH01057.1"/>
    <property type="molecule type" value="Genomic_DNA"/>
</dbReference>
<reference evidence="1 2" key="1">
    <citation type="submission" date="2018-11" db="EMBL/GenBank/DDBJ databases">
        <title>Bradyrhizobium sp. nov., isolated from effective nodules of peanut in China.</title>
        <authorList>
            <person name="Li Y."/>
        </authorList>
    </citation>
    <scope>NUCLEOTIDE SEQUENCE [LARGE SCALE GENOMIC DNA]</scope>
    <source>
        <strain evidence="1 2">CCBAU 51770</strain>
    </source>
</reference>
<sequence>MKPLRERDLRAARISVRSAHGQTVADRSALQSDPPIWALQLGATAAFSLQTADNGELVDVASDLADLDRGPSWEGHPKVA</sequence>
<dbReference type="AlphaFoldDB" id="A0A4Q0QVF7"/>
<proteinExistence type="predicted"/>
<evidence type="ECO:0000313" key="1">
    <source>
        <dbReference type="EMBL" id="RXH01057.1"/>
    </source>
</evidence>
<organism evidence="1 2">
    <name type="scientific">Bradyrhizobium zhanjiangense</name>
    <dbReference type="NCBI Taxonomy" id="1325107"/>
    <lineage>
        <taxon>Bacteria</taxon>
        <taxon>Pseudomonadati</taxon>
        <taxon>Pseudomonadota</taxon>
        <taxon>Alphaproteobacteria</taxon>
        <taxon>Hyphomicrobiales</taxon>
        <taxon>Nitrobacteraceae</taxon>
        <taxon>Bradyrhizobium</taxon>
    </lineage>
</organism>
<accession>A0A4Q0QVF7</accession>